<proteinExistence type="predicted"/>
<sequence>MKKIKVTVSLLALIFGFSALHAQSHTDQNGLKSSVINYISANNTQAMRYQIATIGYNSYHWQTGGLVMIELFNLFYATGYERYVVNNGFGTGINSGNPQVLLLESGGTEHHAKISLGSAYNLQSTYAGQINRALPVYADVNEYSKYVVRITYLQNRVEEVTDFNQIKVDLAPVGQPIAGFVVPTMINAPLTSTQNLMVSGEGVHYISNGNVGIGTTMPDAKLTVLGDIHAKEVKVNLNVPGPDYVFEKDYPLPDLNEVKEFIAENQHLPDIPSAAEMEKYGLKLGELNMKLLKKIEELTLYVIDLKKESERQNELNKLQAVEIENLKNLVGKNKK</sequence>
<evidence type="ECO:0000313" key="2">
    <source>
        <dbReference type="EMBL" id="MXV50369.1"/>
    </source>
</evidence>
<reference evidence="2 3" key="1">
    <citation type="submission" date="2019-11" db="EMBL/GenBank/DDBJ databases">
        <title>Pedobacter sp. HMF7647 Genome sequencing and assembly.</title>
        <authorList>
            <person name="Kang H."/>
            <person name="Kim H."/>
            <person name="Joh K."/>
        </authorList>
    </citation>
    <scope>NUCLEOTIDE SEQUENCE [LARGE SCALE GENOMIC DNA]</scope>
    <source>
        <strain evidence="2 3">HMF7647</strain>
    </source>
</reference>
<accession>A0A7K1Y8G2</accession>
<evidence type="ECO:0000256" key="1">
    <source>
        <dbReference type="SAM" id="SignalP"/>
    </source>
</evidence>
<feature type="signal peptide" evidence="1">
    <location>
        <begin position="1"/>
        <end position="22"/>
    </location>
</feature>
<dbReference type="EMBL" id="WVHT01000002">
    <property type="protein sequence ID" value="MXV50369.1"/>
    <property type="molecule type" value="Genomic_DNA"/>
</dbReference>
<keyword evidence="3" id="KW-1185">Reference proteome</keyword>
<protein>
    <submittedName>
        <fullName evidence="2">Uncharacterized protein</fullName>
    </submittedName>
</protein>
<keyword evidence="1" id="KW-0732">Signal</keyword>
<name>A0A7K1Y8G2_9SPHI</name>
<gene>
    <name evidence="2" type="ORF">GS399_05240</name>
</gene>
<dbReference type="Proteomes" id="UP000466586">
    <property type="component" value="Unassembled WGS sequence"/>
</dbReference>
<dbReference type="AlphaFoldDB" id="A0A7K1Y8G2"/>
<dbReference type="RefSeq" id="WP_160843546.1">
    <property type="nucleotide sequence ID" value="NZ_WVHT01000002.1"/>
</dbReference>
<feature type="chain" id="PRO_5029886073" evidence="1">
    <location>
        <begin position="23"/>
        <end position="335"/>
    </location>
</feature>
<organism evidence="2 3">
    <name type="scientific">Hufsiella arboris</name>
    <dbReference type="NCBI Taxonomy" id="2695275"/>
    <lineage>
        <taxon>Bacteria</taxon>
        <taxon>Pseudomonadati</taxon>
        <taxon>Bacteroidota</taxon>
        <taxon>Sphingobacteriia</taxon>
        <taxon>Sphingobacteriales</taxon>
        <taxon>Sphingobacteriaceae</taxon>
        <taxon>Hufsiella</taxon>
    </lineage>
</organism>
<evidence type="ECO:0000313" key="3">
    <source>
        <dbReference type="Proteomes" id="UP000466586"/>
    </source>
</evidence>
<comment type="caution">
    <text evidence="2">The sequence shown here is derived from an EMBL/GenBank/DDBJ whole genome shotgun (WGS) entry which is preliminary data.</text>
</comment>